<dbReference type="eggNOG" id="COG4767">
    <property type="taxonomic scope" value="Bacteria"/>
</dbReference>
<name>A0A1H7ME94_STRJI</name>
<proteinExistence type="predicted"/>
<dbReference type="STRING" id="235985.SAMN05414137_105335"/>
<keyword evidence="2" id="KW-0812">Transmembrane</keyword>
<accession>A0A1H7ME94</accession>
<feature type="transmembrane region" description="Helical" evidence="2">
    <location>
        <begin position="42"/>
        <end position="59"/>
    </location>
</feature>
<feature type="domain" description="VanZ-like" evidence="3">
    <location>
        <begin position="49"/>
        <end position="167"/>
    </location>
</feature>
<keyword evidence="2" id="KW-1133">Transmembrane helix</keyword>
<evidence type="ECO:0000256" key="2">
    <source>
        <dbReference type="SAM" id="Phobius"/>
    </source>
</evidence>
<feature type="region of interest" description="Disordered" evidence="1">
    <location>
        <begin position="182"/>
        <end position="227"/>
    </location>
</feature>
<evidence type="ECO:0000313" key="4">
    <source>
        <dbReference type="EMBL" id="SEL09494.1"/>
    </source>
</evidence>
<dbReference type="OrthoDB" id="4335551at2"/>
<reference evidence="5" key="1">
    <citation type="submission" date="2016-10" db="EMBL/GenBank/DDBJ databases">
        <authorList>
            <person name="Varghese N."/>
        </authorList>
    </citation>
    <scope>NUCLEOTIDE SEQUENCE [LARGE SCALE GENOMIC DNA]</scope>
    <source>
        <strain evidence="5">DSM 45096 / BCRC 16803 / CGMCC 4.1857 / CIP 109030 / JCM 12277 / KCTC 19219 / NBRC 100920 / 33214</strain>
    </source>
</reference>
<dbReference type="AlphaFoldDB" id="A0A1H7ME94"/>
<feature type="transmembrane region" description="Helical" evidence="2">
    <location>
        <begin position="153"/>
        <end position="175"/>
    </location>
</feature>
<feature type="transmembrane region" description="Helical" evidence="2">
    <location>
        <begin position="89"/>
        <end position="110"/>
    </location>
</feature>
<dbReference type="InterPro" id="IPR006976">
    <property type="entry name" value="VanZ-like"/>
</dbReference>
<protein>
    <submittedName>
        <fullName evidence="4">VanZ like family protein</fullName>
    </submittedName>
</protein>
<evidence type="ECO:0000256" key="1">
    <source>
        <dbReference type="SAM" id="MobiDB-lite"/>
    </source>
</evidence>
<dbReference type="EMBL" id="FOAZ01000005">
    <property type="protein sequence ID" value="SEL09494.1"/>
    <property type="molecule type" value="Genomic_DNA"/>
</dbReference>
<keyword evidence="5" id="KW-1185">Reference proteome</keyword>
<evidence type="ECO:0000259" key="3">
    <source>
        <dbReference type="Pfam" id="PF04892"/>
    </source>
</evidence>
<gene>
    <name evidence="4" type="ORF">SAMN05414137_105335</name>
</gene>
<dbReference type="Proteomes" id="UP000183015">
    <property type="component" value="Unassembled WGS sequence"/>
</dbReference>
<feature type="transmembrane region" description="Helical" evidence="2">
    <location>
        <begin position="122"/>
        <end position="141"/>
    </location>
</feature>
<evidence type="ECO:0000313" key="5">
    <source>
        <dbReference type="Proteomes" id="UP000183015"/>
    </source>
</evidence>
<keyword evidence="2" id="KW-0472">Membrane</keyword>
<dbReference type="Pfam" id="PF04892">
    <property type="entry name" value="VanZ"/>
    <property type="match status" value="1"/>
</dbReference>
<sequence length="227" mass="23689">MTARTHLLATIRTTMRVPPGVQHAESSADPHPFAVHAGTRRLGLLLLGVHLTVLLWVTLRSTPSGWLADSNLTPFASVHAELAAGTGRAWLELLGGLLPLAPLGVLLPLAGGRRDAPLLGSFTRTLLAGGLAATGLEVLQTTLSLRLLNVDDILLACIGIALSHLAAVPAARAWLRRRAVAPAPGTARAPETDPESAPENRALRNPGPGRVRIIGRADGTALPAREA</sequence>
<organism evidence="4 5">
    <name type="scientific">Streptacidiphilus jiangxiensis</name>
    <dbReference type="NCBI Taxonomy" id="235985"/>
    <lineage>
        <taxon>Bacteria</taxon>
        <taxon>Bacillati</taxon>
        <taxon>Actinomycetota</taxon>
        <taxon>Actinomycetes</taxon>
        <taxon>Kitasatosporales</taxon>
        <taxon>Streptomycetaceae</taxon>
        <taxon>Streptacidiphilus</taxon>
    </lineage>
</organism>